<dbReference type="Gene3D" id="2.60.40.790">
    <property type="match status" value="1"/>
</dbReference>
<dbReference type="Pfam" id="PF00011">
    <property type="entry name" value="HSP20"/>
    <property type="match status" value="1"/>
</dbReference>
<evidence type="ECO:0000256" key="2">
    <source>
        <dbReference type="PROSITE-ProRule" id="PRU00285"/>
    </source>
</evidence>
<evidence type="ECO:0000256" key="4">
    <source>
        <dbReference type="SAM" id="MobiDB-lite"/>
    </source>
</evidence>
<dbReference type="GO" id="GO:0005737">
    <property type="term" value="C:cytoplasm"/>
    <property type="evidence" value="ECO:0007669"/>
    <property type="project" value="TreeGrafter"/>
</dbReference>
<comment type="caution">
    <text evidence="6">The sequence shown here is derived from an EMBL/GenBank/DDBJ whole genome shotgun (WGS) entry which is preliminary data.</text>
</comment>
<keyword evidence="7" id="KW-1185">Reference proteome</keyword>
<evidence type="ECO:0000313" key="6">
    <source>
        <dbReference type="EMBL" id="KAJ1135885.1"/>
    </source>
</evidence>
<dbReference type="InterPro" id="IPR002068">
    <property type="entry name" value="A-crystallin/Hsp20_dom"/>
</dbReference>
<dbReference type="EMBL" id="JANPWB010000010">
    <property type="protein sequence ID" value="KAJ1135885.1"/>
    <property type="molecule type" value="Genomic_DNA"/>
</dbReference>
<evidence type="ECO:0000256" key="3">
    <source>
        <dbReference type="RuleBase" id="RU003616"/>
    </source>
</evidence>
<accession>A0AAV7Q6Q4</accession>
<evidence type="ECO:0000313" key="7">
    <source>
        <dbReference type="Proteomes" id="UP001066276"/>
    </source>
</evidence>
<dbReference type="Proteomes" id="UP001066276">
    <property type="component" value="Chromosome 6"/>
</dbReference>
<comment type="similarity">
    <text evidence="2 3">Belongs to the small heat shock protein (HSP20) family.</text>
</comment>
<evidence type="ECO:0000259" key="5">
    <source>
        <dbReference type="PROSITE" id="PS01031"/>
    </source>
</evidence>
<sequence>MLCPSRNHQPSGSLIPFLEPMRTLWPTSRTIFARAEQDMIRMMKEMARTMEAMEEFHQRLLREATIPNRAPADSLNSGLLGYKQAEKAGETFSMSLAAPGFSANELTVKLVGRKLVMTGAKEIKTDDGQGSFYKYEVFRRESDLPEDVNLEGLTCSFSSDGRLHVEAPRQALPATTERNVPIQLITSAKGAATMSSSQIQGAGSKENHKTDGQEGSVDQAKTKGQEERSRNQGKTEGQGAGRTENSKTEASGEGSTDQSKTNEQSVEEHSPLFARVMDNEREGQSAGQGGKRKDQCKPEGQ</sequence>
<feature type="compositionally biased region" description="Basic and acidic residues" evidence="4">
    <location>
        <begin position="291"/>
        <end position="301"/>
    </location>
</feature>
<dbReference type="InterPro" id="IPR008978">
    <property type="entry name" value="HSP20-like_chaperone"/>
</dbReference>
<dbReference type="AlphaFoldDB" id="A0AAV7Q6Q4"/>
<gene>
    <name evidence="6" type="ORF">NDU88_002314</name>
</gene>
<dbReference type="GO" id="GO:0009408">
    <property type="term" value="P:response to heat"/>
    <property type="evidence" value="ECO:0007669"/>
    <property type="project" value="TreeGrafter"/>
</dbReference>
<feature type="compositionally biased region" description="Polar residues" evidence="4">
    <location>
        <begin position="253"/>
        <end position="264"/>
    </location>
</feature>
<evidence type="ECO:0000256" key="1">
    <source>
        <dbReference type="ARBA" id="ARBA00023016"/>
    </source>
</evidence>
<dbReference type="GO" id="GO:0042026">
    <property type="term" value="P:protein refolding"/>
    <property type="evidence" value="ECO:0007669"/>
    <property type="project" value="TreeGrafter"/>
</dbReference>
<dbReference type="InterPro" id="IPR001436">
    <property type="entry name" value="Alpha-crystallin/sHSP_animal"/>
</dbReference>
<dbReference type="PROSITE" id="PS01031">
    <property type="entry name" value="SHSP"/>
    <property type="match status" value="1"/>
</dbReference>
<keyword evidence="1" id="KW-0346">Stress response</keyword>
<name>A0AAV7Q6Q4_PLEWA</name>
<dbReference type="GO" id="GO:0005634">
    <property type="term" value="C:nucleus"/>
    <property type="evidence" value="ECO:0007669"/>
    <property type="project" value="TreeGrafter"/>
</dbReference>
<dbReference type="SUPFAM" id="SSF49764">
    <property type="entry name" value="HSP20-like chaperones"/>
    <property type="match status" value="1"/>
</dbReference>
<reference evidence="6" key="1">
    <citation type="journal article" date="2022" name="bioRxiv">
        <title>Sequencing and chromosome-scale assembly of the giantPleurodeles waltlgenome.</title>
        <authorList>
            <person name="Brown T."/>
            <person name="Elewa A."/>
            <person name="Iarovenko S."/>
            <person name="Subramanian E."/>
            <person name="Araus A.J."/>
            <person name="Petzold A."/>
            <person name="Susuki M."/>
            <person name="Suzuki K.-i.T."/>
            <person name="Hayashi T."/>
            <person name="Toyoda A."/>
            <person name="Oliveira C."/>
            <person name="Osipova E."/>
            <person name="Leigh N.D."/>
            <person name="Simon A."/>
            <person name="Yun M.H."/>
        </authorList>
    </citation>
    <scope>NUCLEOTIDE SEQUENCE</scope>
    <source>
        <strain evidence="6">20211129_DDA</strain>
        <tissue evidence="6">Liver</tissue>
    </source>
</reference>
<feature type="compositionally biased region" description="Basic and acidic residues" evidence="4">
    <location>
        <begin position="220"/>
        <end position="230"/>
    </location>
</feature>
<organism evidence="6 7">
    <name type="scientific">Pleurodeles waltl</name>
    <name type="common">Iberian ribbed newt</name>
    <dbReference type="NCBI Taxonomy" id="8319"/>
    <lineage>
        <taxon>Eukaryota</taxon>
        <taxon>Metazoa</taxon>
        <taxon>Chordata</taxon>
        <taxon>Craniata</taxon>
        <taxon>Vertebrata</taxon>
        <taxon>Euteleostomi</taxon>
        <taxon>Amphibia</taxon>
        <taxon>Batrachia</taxon>
        <taxon>Caudata</taxon>
        <taxon>Salamandroidea</taxon>
        <taxon>Salamandridae</taxon>
        <taxon>Pleurodelinae</taxon>
        <taxon>Pleurodeles</taxon>
    </lineage>
</organism>
<feature type="domain" description="SHSP" evidence="5">
    <location>
        <begin position="73"/>
        <end position="185"/>
    </location>
</feature>
<feature type="region of interest" description="Disordered" evidence="4">
    <location>
        <begin position="189"/>
        <end position="301"/>
    </location>
</feature>
<protein>
    <recommendedName>
        <fullName evidence="5">SHSP domain-containing protein</fullName>
    </recommendedName>
</protein>
<dbReference type="PANTHER" id="PTHR45640">
    <property type="entry name" value="HEAT SHOCK PROTEIN HSP-12.2-RELATED"/>
    <property type="match status" value="1"/>
</dbReference>
<dbReference type="PANTHER" id="PTHR45640:SF2">
    <property type="entry name" value="HEAT SHOCK PROTEIN BETA-11-RELATED"/>
    <property type="match status" value="1"/>
</dbReference>
<proteinExistence type="inferred from homology"/>
<dbReference type="GO" id="GO:0051082">
    <property type="term" value="F:unfolded protein binding"/>
    <property type="evidence" value="ECO:0007669"/>
    <property type="project" value="TreeGrafter"/>
</dbReference>